<feature type="region of interest" description="Disordered" evidence="1">
    <location>
        <begin position="54"/>
        <end position="99"/>
    </location>
</feature>
<name>A0A4C1YM49_EUMVA</name>
<evidence type="ECO:0000313" key="2">
    <source>
        <dbReference type="EMBL" id="GBP76153.1"/>
    </source>
</evidence>
<evidence type="ECO:0000256" key="1">
    <source>
        <dbReference type="SAM" id="MobiDB-lite"/>
    </source>
</evidence>
<dbReference type="EMBL" id="BGZK01001278">
    <property type="protein sequence ID" value="GBP76153.1"/>
    <property type="molecule type" value="Genomic_DNA"/>
</dbReference>
<comment type="caution">
    <text evidence="2">The sequence shown here is derived from an EMBL/GenBank/DDBJ whole genome shotgun (WGS) entry which is preliminary data.</text>
</comment>
<protein>
    <submittedName>
        <fullName evidence="2">Uncharacterized protein</fullName>
    </submittedName>
</protein>
<keyword evidence="3" id="KW-1185">Reference proteome</keyword>
<reference evidence="2 3" key="1">
    <citation type="journal article" date="2019" name="Commun. Biol.">
        <title>The bagworm genome reveals a unique fibroin gene that provides high tensile strength.</title>
        <authorList>
            <person name="Kono N."/>
            <person name="Nakamura H."/>
            <person name="Ohtoshi R."/>
            <person name="Tomita M."/>
            <person name="Numata K."/>
            <person name="Arakawa K."/>
        </authorList>
    </citation>
    <scope>NUCLEOTIDE SEQUENCE [LARGE SCALE GENOMIC DNA]</scope>
</reference>
<dbReference type="Proteomes" id="UP000299102">
    <property type="component" value="Unassembled WGS sequence"/>
</dbReference>
<sequence>MHASFYVAFAVKEGKGAARELAAGGTVEWKKYTGRAIYPLPELNNPYIPRRCNPDMQSPASSIRGVGMGTARVRRRRDTGGGLWRHNYSRNVRRSNPGLHSAQLNRTRSRLFI</sequence>
<gene>
    <name evidence="2" type="ORF">EVAR_56025_1</name>
</gene>
<proteinExistence type="predicted"/>
<dbReference type="AlphaFoldDB" id="A0A4C1YM49"/>
<organism evidence="2 3">
    <name type="scientific">Eumeta variegata</name>
    <name type="common">Bagworm moth</name>
    <name type="synonym">Eumeta japonica</name>
    <dbReference type="NCBI Taxonomy" id="151549"/>
    <lineage>
        <taxon>Eukaryota</taxon>
        <taxon>Metazoa</taxon>
        <taxon>Ecdysozoa</taxon>
        <taxon>Arthropoda</taxon>
        <taxon>Hexapoda</taxon>
        <taxon>Insecta</taxon>
        <taxon>Pterygota</taxon>
        <taxon>Neoptera</taxon>
        <taxon>Endopterygota</taxon>
        <taxon>Lepidoptera</taxon>
        <taxon>Glossata</taxon>
        <taxon>Ditrysia</taxon>
        <taxon>Tineoidea</taxon>
        <taxon>Psychidae</taxon>
        <taxon>Oiketicinae</taxon>
        <taxon>Eumeta</taxon>
    </lineage>
</organism>
<evidence type="ECO:0000313" key="3">
    <source>
        <dbReference type="Proteomes" id="UP000299102"/>
    </source>
</evidence>
<accession>A0A4C1YM49</accession>